<organism evidence="2 3">
    <name type="scientific">Megaselia scalaris</name>
    <name type="common">Humpbacked fly</name>
    <name type="synonym">Phora scalaris</name>
    <dbReference type="NCBI Taxonomy" id="36166"/>
    <lineage>
        <taxon>Eukaryota</taxon>
        <taxon>Metazoa</taxon>
        <taxon>Ecdysozoa</taxon>
        <taxon>Arthropoda</taxon>
        <taxon>Hexapoda</taxon>
        <taxon>Insecta</taxon>
        <taxon>Pterygota</taxon>
        <taxon>Neoptera</taxon>
        <taxon>Endopterygota</taxon>
        <taxon>Diptera</taxon>
        <taxon>Brachycera</taxon>
        <taxon>Muscomorpha</taxon>
        <taxon>Platypezoidea</taxon>
        <taxon>Phoridae</taxon>
        <taxon>Megaseliini</taxon>
        <taxon>Megaselia</taxon>
    </lineage>
</organism>
<reference evidence="3" key="1">
    <citation type="submission" date="2013-02" db="EMBL/GenBank/DDBJ databases">
        <authorList>
            <person name="Hughes D."/>
        </authorList>
    </citation>
    <scope>NUCLEOTIDE SEQUENCE</scope>
    <source>
        <strain>Durham</strain>
        <strain evidence="3">NC isolate 2 -- Noor lab</strain>
    </source>
</reference>
<feature type="chain" id="PRO_5004577267" description="Snake toxin/toxin-like domain-containing protein" evidence="1">
    <location>
        <begin position="22"/>
        <end position="119"/>
    </location>
</feature>
<evidence type="ECO:0000256" key="1">
    <source>
        <dbReference type="SAM" id="SignalP"/>
    </source>
</evidence>
<dbReference type="Gene3D" id="2.10.60.10">
    <property type="entry name" value="CD59"/>
    <property type="match status" value="1"/>
</dbReference>
<reference evidence="2" key="2">
    <citation type="submission" date="2015-06" db="UniProtKB">
        <authorList>
            <consortium name="EnsemblMetazoa"/>
        </authorList>
    </citation>
    <scope>IDENTIFICATION</scope>
</reference>
<evidence type="ECO:0000313" key="2">
    <source>
        <dbReference type="EnsemblMetazoa" id="MESCA001014-PA"/>
    </source>
</evidence>
<dbReference type="Proteomes" id="UP000015102">
    <property type="component" value="Unassembled WGS sequence"/>
</dbReference>
<dbReference type="OMA" id="ITPCINY"/>
<dbReference type="SUPFAM" id="SSF57302">
    <property type="entry name" value="Snake toxin-like"/>
    <property type="match status" value="1"/>
</dbReference>
<accession>T1GCJ9</accession>
<feature type="signal peptide" evidence="1">
    <location>
        <begin position="1"/>
        <end position="21"/>
    </location>
</feature>
<dbReference type="InterPro" id="IPR045860">
    <property type="entry name" value="Snake_toxin-like_sf"/>
</dbReference>
<keyword evidence="3" id="KW-1185">Reference proteome</keyword>
<name>T1GCJ9_MEGSC</name>
<dbReference type="HOGENOM" id="CLU_126188_0_0_1"/>
<sequence length="119" mass="13525">MLRTPVYFFIIISINIQFINGLKCHMCGQYNEGGGSITPCLNYSESHANSFLKECSKPTEKFCVKYVSELSPVRDCATECTEKEVWQSKTFCCTEDGCNTANILQLSILNAFLMLFIYF</sequence>
<protein>
    <recommendedName>
        <fullName evidence="4">Snake toxin/toxin-like domain-containing protein</fullName>
    </recommendedName>
</protein>
<dbReference type="EMBL" id="CAQQ02104492">
    <property type="status" value="NOT_ANNOTATED_CDS"/>
    <property type="molecule type" value="Genomic_DNA"/>
</dbReference>
<dbReference type="EnsemblMetazoa" id="MESCA001014-RA">
    <property type="protein sequence ID" value="MESCA001014-PA"/>
    <property type="gene ID" value="MESCA001014"/>
</dbReference>
<evidence type="ECO:0000313" key="3">
    <source>
        <dbReference type="Proteomes" id="UP000015102"/>
    </source>
</evidence>
<keyword evidence="1" id="KW-0732">Signal</keyword>
<proteinExistence type="predicted"/>
<dbReference type="AlphaFoldDB" id="T1GCJ9"/>
<evidence type="ECO:0008006" key="4">
    <source>
        <dbReference type="Google" id="ProtNLM"/>
    </source>
</evidence>